<organism evidence="3">
    <name type="scientific">uncultured Friedmanniella sp</name>
    <dbReference type="NCBI Taxonomy" id="335381"/>
    <lineage>
        <taxon>Bacteria</taxon>
        <taxon>Bacillati</taxon>
        <taxon>Actinomycetota</taxon>
        <taxon>Actinomycetes</taxon>
        <taxon>Propionibacteriales</taxon>
        <taxon>Nocardioidaceae</taxon>
        <taxon>Friedmanniella</taxon>
        <taxon>environmental samples</taxon>
    </lineage>
</organism>
<dbReference type="GO" id="GO:0016758">
    <property type="term" value="F:hexosyltransferase activity"/>
    <property type="evidence" value="ECO:0007669"/>
    <property type="project" value="UniProtKB-ARBA"/>
</dbReference>
<dbReference type="FunFam" id="3.40.50.2000:FF:000072">
    <property type="entry name" value="Glycosyl transferase"/>
    <property type="match status" value="1"/>
</dbReference>
<keyword evidence="3" id="KW-0808">Transferase</keyword>
<dbReference type="PANTHER" id="PTHR48050">
    <property type="entry name" value="STEROL 3-BETA-GLUCOSYLTRANSFERASE"/>
    <property type="match status" value="1"/>
</dbReference>
<dbReference type="SUPFAM" id="SSF53756">
    <property type="entry name" value="UDP-Glycosyltransferase/glycogen phosphorylase"/>
    <property type="match status" value="1"/>
</dbReference>
<feature type="domain" description="Erythromycin biosynthesis protein CIII-like C-terminal" evidence="2">
    <location>
        <begin position="253"/>
        <end position="365"/>
    </location>
</feature>
<sequence>MAAGRHDILGLFVRPLPAQHRALQAALRADRYDAVVCEAAFLGALPLLSVPADQRLPVVGVSATPLAVTSADCAPFGAGLQPDGSVHGLGRNWVISTILQRGPLRPVQDGLRAALRAVDAPGPEGNYFDQATRFDLTFQLATPGIEYPRRSMPSTVRFVGPLQPPVTPGLVADPASAPRRSGAPHAHGDALPSWWDDLDGRRPVVHVTQGTMANSDLARLMVPTIRGLAREDVLVVASTGGRPVEQLVEQHGGPLPGNVRVASFLPYDQLLPRTTVMVTNGGFGGVQQALAYGVPLVVAGSTEDKPEVAARVAWSGAGLNLRTGSPAAGRVRRAVRRVLRSPVHRREAGRLQREIAALGDPVATVADVLTGLTAGVRPDGGADVPADRRTPAGHRSRG</sequence>
<feature type="region of interest" description="Disordered" evidence="1">
    <location>
        <begin position="374"/>
        <end position="398"/>
    </location>
</feature>
<protein>
    <submittedName>
        <fullName evidence="3">Glycosyltransferase, MGT family</fullName>
    </submittedName>
</protein>
<reference evidence="3" key="1">
    <citation type="submission" date="2020-02" db="EMBL/GenBank/DDBJ databases">
        <authorList>
            <person name="Meier V. D."/>
        </authorList>
    </citation>
    <scope>NUCLEOTIDE SEQUENCE</scope>
    <source>
        <strain evidence="3">AVDCRST_MAG48</strain>
    </source>
</reference>
<dbReference type="Gene3D" id="3.40.50.2000">
    <property type="entry name" value="Glycogen Phosphorylase B"/>
    <property type="match status" value="2"/>
</dbReference>
<name>A0A6J4KMA5_9ACTN</name>
<dbReference type="InterPro" id="IPR050426">
    <property type="entry name" value="Glycosyltransferase_28"/>
</dbReference>
<evidence type="ECO:0000259" key="2">
    <source>
        <dbReference type="Pfam" id="PF06722"/>
    </source>
</evidence>
<evidence type="ECO:0000256" key="1">
    <source>
        <dbReference type="SAM" id="MobiDB-lite"/>
    </source>
</evidence>
<gene>
    <name evidence="3" type="ORF">AVDCRST_MAG48-1985</name>
</gene>
<dbReference type="InterPro" id="IPR010610">
    <property type="entry name" value="EryCIII-like_C"/>
</dbReference>
<dbReference type="Pfam" id="PF06722">
    <property type="entry name" value="EryCIII-like_C"/>
    <property type="match status" value="1"/>
</dbReference>
<dbReference type="AlphaFoldDB" id="A0A6J4KMA5"/>
<proteinExistence type="predicted"/>
<evidence type="ECO:0000313" key="3">
    <source>
        <dbReference type="EMBL" id="CAA9310022.1"/>
    </source>
</evidence>
<dbReference type="PANTHER" id="PTHR48050:SF13">
    <property type="entry name" value="STEROL 3-BETA-GLUCOSYLTRANSFERASE UGT80A2"/>
    <property type="match status" value="1"/>
</dbReference>
<accession>A0A6J4KMA5</accession>
<dbReference type="EMBL" id="CADCTS010000286">
    <property type="protein sequence ID" value="CAA9310022.1"/>
    <property type="molecule type" value="Genomic_DNA"/>
</dbReference>